<feature type="compositionally biased region" description="Low complexity" evidence="6">
    <location>
        <begin position="822"/>
        <end position="833"/>
    </location>
</feature>
<dbReference type="KEGG" id="rsx:RhiXN_00306"/>
<feature type="compositionally biased region" description="Basic and acidic residues" evidence="6">
    <location>
        <begin position="1674"/>
        <end position="1686"/>
    </location>
</feature>
<dbReference type="PANTHER" id="PTHR24205">
    <property type="entry name" value="FOUR AND A HALF LIM DOMAINS PROTEIN"/>
    <property type="match status" value="1"/>
</dbReference>
<feature type="compositionally biased region" description="Low complexity" evidence="6">
    <location>
        <begin position="744"/>
        <end position="761"/>
    </location>
</feature>
<feature type="compositionally biased region" description="Pro residues" evidence="6">
    <location>
        <begin position="1533"/>
        <end position="1542"/>
    </location>
</feature>
<dbReference type="GO" id="GO:0046872">
    <property type="term" value="F:metal ion binding"/>
    <property type="evidence" value="ECO:0007669"/>
    <property type="project" value="UniProtKB-KW"/>
</dbReference>
<feature type="region of interest" description="Disordered" evidence="6">
    <location>
        <begin position="667"/>
        <end position="845"/>
    </location>
</feature>
<dbReference type="PROSITE" id="PS50181">
    <property type="entry name" value="FBOX"/>
    <property type="match status" value="1"/>
</dbReference>
<feature type="domain" description="LIM zinc-binding" evidence="7">
    <location>
        <begin position="1872"/>
        <end position="1931"/>
    </location>
</feature>
<evidence type="ECO:0000256" key="3">
    <source>
        <dbReference type="ARBA" id="ARBA00022833"/>
    </source>
</evidence>
<evidence type="ECO:0000256" key="6">
    <source>
        <dbReference type="SAM" id="MobiDB-lite"/>
    </source>
</evidence>
<feature type="compositionally biased region" description="Pro residues" evidence="6">
    <location>
        <begin position="1407"/>
        <end position="1418"/>
    </location>
</feature>
<feature type="compositionally biased region" description="Pro residues" evidence="6">
    <location>
        <begin position="994"/>
        <end position="1007"/>
    </location>
</feature>
<feature type="region of interest" description="Disordered" evidence="6">
    <location>
        <begin position="882"/>
        <end position="1869"/>
    </location>
</feature>
<evidence type="ECO:0000256" key="4">
    <source>
        <dbReference type="ARBA" id="ARBA00023038"/>
    </source>
</evidence>
<dbReference type="SMART" id="SM00132">
    <property type="entry name" value="LIM"/>
    <property type="match status" value="3"/>
</dbReference>
<feature type="domain" description="F-box" evidence="8">
    <location>
        <begin position="27"/>
        <end position="76"/>
    </location>
</feature>
<evidence type="ECO:0000259" key="7">
    <source>
        <dbReference type="PROSITE" id="PS50023"/>
    </source>
</evidence>
<dbReference type="SUPFAM" id="SSF81383">
    <property type="entry name" value="F-box domain"/>
    <property type="match status" value="1"/>
</dbReference>
<feature type="compositionally biased region" description="Polar residues" evidence="6">
    <location>
        <begin position="1036"/>
        <end position="1047"/>
    </location>
</feature>
<feature type="compositionally biased region" description="Basic and acidic residues" evidence="6">
    <location>
        <begin position="1065"/>
        <end position="1089"/>
    </location>
</feature>
<evidence type="ECO:0000313" key="10">
    <source>
        <dbReference type="Proteomes" id="UP000650533"/>
    </source>
</evidence>
<dbReference type="GO" id="GO:0005634">
    <property type="term" value="C:nucleus"/>
    <property type="evidence" value="ECO:0007669"/>
    <property type="project" value="TreeGrafter"/>
</dbReference>
<proteinExistence type="predicted"/>
<evidence type="ECO:0000256" key="5">
    <source>
        <dbReference type="PROSITE-ProRule" id="PRU00125"/>
    </source>
</evidence>
<evidence type="ECO:0000313" key="9">
    <source>
        <dbReference type="EMBL" id="QRW18900.1"/>
    </source>
</evidence>
<dbReference type="InterPro" id="IPR001781">
    <property type="entry name" value="Znf_LIM"/>
</dbReference>
<dbReference type="Gene3D" id="2.10.110.10">
    <property type="entry name" value="Cysteine Rich Protein"/>
    <property type="match status" value="3"/>
</dbReference>
<dbReference type="InterPro" id="IPR001810">
    <property type="entry name" value="F-box_dom"/>
</dbReference>
<feature type="compositionally biased region" description="Basic and acidic residues" evidence="6">
    <location>
        <begin position="1193"/>
        <end position="1214"/>
    </location>
</feature>
<dbReference type="Proteomes" id="UP000650533">
    <property type="component" value="Chromosome 4"/>
</dbReference>
<name>A0A8H8NUI6_9AGAM</name>
<feature type="compositionally biased region" description="Basic and acidic residues" evidence="6">
    <location>
        <begin position="1238"/>
        <end position="1247"/>
    </location>
</feature>
<evidence type="ECO:0000259" key="8">
    <source>
        <dbReference type="PROSITE" id="PS50181"/>
    </source>
</evidence>
<feature type="compositionally biased region" description="Pro residues" evidence="6">
    <location>
        <begin position="723"/>
        <end position="743"/>
    </location>
</feature>
<feature type="compositionally biased region" description="Basic and acidic residues" evidence="6">
    <location>
        <begin position="1639"/>
        <end position="1659"/>
    </location>
</feature>
<evidence type="ECO:0000256" key="1">
    <source>
        <dbReference type="ARBA" id="ARBA00022723"/>
    </source>
</evidence>
<sequence length="2095" mass="232833">MAKELTHRPKRRRARKENPYPDLALDRCYLAEVPLEVLSNILGYVYSIDLLALYRTSTYFHRTLKDPQQQHIWKNARICFPHFPIPAPVRISEIRVASLLFDDTTCSICKQVSNIPLVSHVYPTRVCNGSSCRRQLDELYESPKPEHLTLISGVVPSREIISAEPLGFFHVPSLIFHRKKTICRKSDIDMVMKDIDAGMEKAELQVKYECTPEQTAAFNCYMIQLQEISSNLIQLKSRTDSQTRKFANKKLSDYKGKEVQLSNKHITSATNLTIFLQDWNSIPPRAPTQNPAKPELTIGQIIIKEMDEMVVKLKRRKDETALRNTREAVKNHWQEMMNASGMSGQAGSCVPRWNEFALLPGVNSLLKPNGQDGALNVEDLQNKESTLTKMVQSNVDSWNSRTQGHFRKILKVPISKKNEVPEPGTVPPLDRVTALFECAKCKSVGLGLAQEGTLTFKSAVKHRCPGTSAKHFQWTTELFKPDQYGIQVAQHALALAGLVEDKTKRSDMDDIGLRFLCKLCTGKQPIYLEYRNLIGHMKRHSARDLQGSFEYLDEHPKLSSSIPSSEGLVEKRRRGGTKTKGFTSHPKSNDFFTCRHCEKSMLWNALVSHVKAKHTFSDVRDEDFYPNPKEGYFGCGAGPVSYVPELSDLTTKYMLALASLAPPQQQYPAQQYAQPPQTPYPTLARTQTYSGPAHSAQAAHNIGYSPGQNRSATDLMAAQQQYPPGPYPAQPYAPYGQPAPPAQAPFSPFAQSSASQYQQPPVTQASASRFQHQHSQSVPAYQQTSAFAPAQQPAAGYAPQPGAAPAPNGIAGYPSAQPPGPYGAAPASQQPASFRATQSAVPPRNSVFVPPVFGSRARSAEPPPDLIRAPTVASARSLDSALVNKRPLPHPAMGGTGSLPSVRERASTLEGSPGNKQFTYPGFESPTKTGYIPYNRPSPSTISPASGSPPKPTYAAQPSANPRTAPFDPFSASRISQMASSPPKPGPSFGTQPAAPPTVAPPPPFAPTWPQEKATKPDFSLTSSTSAPSLLPALRDSSTSLTYSPSKPMTPPNAKASLPSDDDWAERSKEWSRERDRAEDAIARAHEAGRSFLQDRGVTQPKSEAAAIAEEYLARKGLSPTRSNPSPERSAPTVKDYASTPPTRRFQPPEKTNDSWRSSTLGRKDRWPDQKGDYMDQKWTQPGRRQGSPERGQSPERQHSPERQGRYSSPERRTSPGNGSGTSPKPRSQRTFPSDGDYTQHRSKETFRANGSGRHRHQFSEPTRSPREEYYETTEDDYDDRPPPPEARRRSQEIGRSQDEARRSYDEGRSHDEGRRSHDEGRRGHDEGRRNHDEVRRSYDHGRRSPDEEPYEYHSFEQAPPPGRGNYDTWHAQSRKERDQDPRPIPQDLRRSPSRNGHSSPERTSRQPPPQQRPPPQPSQQQPRSANTQPSRPPTVSPATSPRAPNGQPPQQSQQRQSMAMRMAAQALADEGGKPRPSNVQQPPRGPVRPETRQDTYERRSPAPVARREPPPRTPSPPPSETEEEYEEVPPQWRKPPTPPSPSKELAGTSPRKGLARVPPPPPPRPPSAITNQEDEYRYEYDEPYWEQPVQKPKLADVLPKREPLRENIQPALTRPRPPARRDTSPARREQTPVQREQTPVHREATPARREATPVRRESTPVQRAATPIGREGTPARRDASRDAALRRPVPPPPPPPAPMSPPQQPQQVSLARQPPPPPQIQPYPQQVQRRPSPQSQEPPPPQAQVPQVQERPSRVQERPPQAQERFQQVHDRPAPVGSPSPARAPAVMHRADDPAPAPGIPSFSFDLADEPPQSVGPSISVTSPRDADPAGPRIHVDGPEPEPPSISIIEDSRPQLSNNRSDSPVRHGSGLRCAGCDGAIAGRIVSAMGSRWHPHCFKCDDCGTLLEHVSSYEHDGKAYCHLDYHDRFAPRCYHCKTPIVDERFIALDDPALGGQRYYHELHFFCAECGDPFLDPSASSAAPPAARGHIFGEGDGDDDVGFTVFNGHPYCESCHVRLRMPRCGSSSKSGRPGPPGVGCGKPIREEAIEALGRKWHWKCFTCDSCKKPFEDPSFFQREDAAFCDPCYRILLKNEF</sequence>
<gene>
    <name evidence="9" type="ORF">RhiXN_00306</name>
</gene>
<keyword evidence="3 5" id="KW-0862">Zinc</keyword>
<dbReference type="InterPro" id="IPR036047">
    <property type="entry name" value="F-box-like_dom_sf"/>
</dbReference>
<feature type="compositionally biased region" description="Basic and acidic residues" evidence="6">
    <location>
        <begin position="1280"/>
        <end position="1355"/>
    </location>
</feature>
<feature type="compositionally biased region" description="Pro residues" evidence="6">
    <location>
        <begin position="1558"/>
        <end position="1567"/>
    </location>
</feature>
<feature type="compositionally biased region" description="Polar residues" evidence="6">
    <location>
        <begin position="1215"/>
        <end position="1232"/>
    </location>
</feature>
<feature type="compositionally biased region" description="Basic and acidic residues" evidence="6">
    <location>
        <begin position="1162"/>
        <end position="1176"/>
    </location>
</feature>
<feature type="compositionally biased region" description="Low complexity" evidence="6">
    <location>
        <begin position="1723"/>
        <end position="1736"/>
    </location>
</feature>
<feature type="compositionally biased region" description="Low complexity" evidence="6">
    <location>
        <begin position="1020"/>
        <end position="1034"/>
    </location>
</feature>
<feature type="compositionally biased region" description="Polar residues" evidence="6">
    <location>
        <begin position="762"/>
        <end position="785"/>
    </location>
</feature>
<feature type="compositionally biased region" description="Basic and acidic residues" evidence="6">
    <location>
        <begin position="1488"/>
        <end position="1511"/>
    </location>
</feature>
<dbReference type="Pfam" id="PF00412">
    <property type="entry name" value="LIM"/>
    <property type="match status" value="2"/>
</dbReference>
<feature type="compositionally biased region" description="Polar residues" evidence="6">
    <location>
        <begin position="937"/>
        <end position="946"/>
    </location>
</feature>
<dbReference type="GO" id="GO:0003712">
    <property type="term" value="F:transcription coregulator activity"/>
    <property type="evidence" value="ECO:0007669"/>
    <property type="project" value="TreeGrafter"/>
</dbReference>
<dbReference type="PROSITE" id="PS50023">
    <property type="entry name" value="LIM_DOMAIN_2"/>
    <property type="match status" value="2"/>
</dbReference>
<feature type="compositionally biased region" description="Basic and acidic residues" evidence="6">
    <location>
        <begin position="1620"/>
        <end position="1631"/>
    </location>
</feature>
<feature type="compositionally biased region" description="Pro residues" evidence="6">
    <location>
        <begin position="1689"/>
        <end position="1705"/>
    </location>
</feature>
<dbReference type="PROSITE" id="PS00478">
    <property type="entry name" value="LIM_DOMAIN_1"/>
    <property type="match status" value="1"/>
</dbReference>
<feature type="compositionally biased region" description="Low complexity" evidence="6">
    <location>
        <begin position="786"/>
        <end position="815"/>
    </location>
</feature>
<feature type="compositionally biased region" description="Low complexity" evidence="6">
    <location>
        <begin position="1449"/>
        <end position="1467"/>
    </location>
</feature>
<keyword evidence="4 5" id="KW-0440">LIM domain</keyword>
<accession>A0A8H8NUI6</accession>
<dbReference type="EMBL" id="CP059661">
    <property type="protein sequence ID" value="QRW18900.1"/>
    <property type="molecule type" value="Genomic_DNA"/>
</dbReference>
<dbReference type="RefSeq" id="XP_043179137.1">
    <property type="nucleotide sequence ID" value="XM_043320125.1"/>
</dbReference>
<dbReference type="SUPFAM" id="SSF57716">
    <property type="entry name" value="Glucocorticoid receptor-like (DNA-binding domain)"/>
    <property type="match status" value="3"/>
</dbReference>
<keyword evidence="1 5" id="KW-0479">Metal-binding</keyword>
<evidence type="ECO:0000256" key="2">
    <source>
        <dbReference type="ARBA" id="ARBA00022737"/>
    </source>
</evidence>
<dbReference type="CDD" id="cd08368">
    <property type="entry name" value="LIM"/>
    <property type="match status" value="3"/>
</dbReference>
<reference evidence="9" key="1">
    <citation type="submission" date="2020-05" db="EMBL/GenBank/DDBJ databases">
        <title>Evolutionary and genomic comparisons of hybrid uninucleate and nonhybrid Rhizoctonia fungi.</title>
        <authorList>
            <person name="Li C."/>
            <person name="Chen X."/>
        </authorList>
    </citation>
    <scope>NUCLEOTIDE SEQUENCE</scope>
    <source>
        <strain evidence="9">AG-1 IA</strain>
    </source>
</reference>
<keyword evidence="2" id="KW-0677">Repeat</keyword>
<organism evidence="9 10">
    <name type="scientific">Rhizoctonia solani</name>
    <dbReference type="NCBI Taxonomy" id="456999"/>
    <lineage>
        <taxon>Eukaryota</taxon>
        <taxon>Fungi</taxon>
        <taxon>Dikarya</taxon>
        <taxon>Basidiomycota</taxon>
        <taxon>Agaricomycotina</taxon>
        <taxon>Agaricomycetes</taxon>
        <taxon>Cantharellales</taxon>
        <taxon>Ceratobasidiaceae</taxon>
        <taxon>Rhizoctonia</taxon>
    </lineage>
</organism>
<dbReference type="PANTHER" id="PTHR24205:SF16">
    <property type="entry name" value="GH01042P-RELATED"/>
    <property type="match status" value="1"/>
</dbReference>
<feature type="domain" description="LIM zinc-binding" evidence="7">
    <location>
        <begin position="2034"/>
        <end position="2093"/>
    </location>
</feature>
<feature type="region of interest" description="Disordered" evidence="6">
    <location>
        <begin position="562"/>
        <end position="582"/>
    </location>
</feature>
<dbReference type="GeneID" id="67022588"/>
<protein>
    <submittedName>
        <fullName evidence="9">Lim-type zinc finger-containing protein</fullName>
    </submittedName>
</protein>
<dbReference type="GO" id="GO:0030695">
    <property type="term" value="F:GTPase regulator activity"/>
    <property type="evidence" value="ECO:0007669"/>
    <property type="project" value="UniProtKB-ARBA"/>
</dbReference>